<dbReference type="RefSeq" id="WP_006988845.1">
    <property type="nucleotide sequence ID" value="NZ_JH594606.1"/>
</dbReference>
<evidence type="ECO:0000313" key="2">
    <source>
        <dbReference type="Proteomes" id="UP000003844"/>
    </source>
</evidence>
<dbReference type="eggNOG" id="ENOG5030TUG">
    <property type="taxonomic scope" value="Bacteria"/>
</dbReference>
<evidence type="ECO:0008006" key="3">
    <source>
        <dbReference type="Google" id="ProtNLM"/>
    </source>
</evidence>
<dbReference type="OrthoDB" id="1442711at2"/>
<dbReference type="AlphaFoldDB" id="H2BSI8"/>
<keyword evidence="2" id="KW-1185">Reference proteome</keyword>
<protein>
    <recommendedName>
        <fullName evidence="3">Lipoprotein</fullName>
    </recommendedName>
</protein>
<proteinExistence type="predicted"/>
<dbReference type="STRING" id="865937.Gilli_1893"/>
<dbReference type="EMBL" id="JH594606">
    <property type="protein sequence ID" value="EHQ02535.1"/>
    <property type="molecule type" value="Genomic_DNA"/>
</dbReference>
<dbReference type="HOGENOM" id="CLU_148632_0_0_10"/>
<name>H2BSI8_GILLR</name>
<sequence length="128" mass="14554">MKKLIFILGILMVMVSCDNEQQAEPKPIAEPTAEDSIQNYQGTFITVGRSAVLKGNQFVYEVKMDSMAEFLKDSFKNYELIDSNLIPIEVKGKVTNNVRSTGYSQIIEIKEIVEIFAEKNIENEEIEK</sequence>
<dbReference type="Proteomes" id="UP000003844">
    <property type="component" value="Unassembled WGS sequence"/>
</dbReference>
<gene>
    <name evidence="1" type="ORF">Gilli_1893</name>
</gene>
<dbReference type="PROSITE" id="PS51257">
    <property type="entry name" value="PROKAR_LIPOPROTEIN"/>
    <property type="match status" value="1"/>
</dbReference>
<organism evidence="1 2">
    <name type="scientific">Gillisia limnaea (strain DSM 15749 / LMG 21470 / R-8282)</name>
    <dbReference type="NCBI Taxonomy" id="865937"/>
    <lineage>
        <taxon>Bacteria</taxon>
        <taxon>Pseudomonadati</taxon>
        <taxon>Bacteroidota</taxon>
        <taxon>Flavobacteriia</taxon>
        <taxon>Flavobacteriales</taxon>
        <taxon>Flavobacteriaceae</taxon>
        <taxon>Gillisia</taxon>
    </lineage>
</organism>
<evidence type="ECO:0000313" key="1">
    <source>
        <dbReference type="EMBL" id="EHQ02535.1"/>
    </source>
</evidence>
<reference evidence="2" key="1">
    <citation type="journal article" date="2012" name="Stand. Genomic Sci.">
        <title>Genome sequence of the Antarctic rhodopsins-containing flavobacterium Gillisia limnaea type strain (R-8282(T)).</title>
        <authorList>
            <person name="Riedel T."/>
            <person name="Held B."/>
            <person name="Nolan M."/>
            <person name="Lucas S."/>
            <person name="Lapidus A."/>
            <person name="Tice H."/>
            <person name="Del Rio T.G."/>
            <person name="Cheng J.F."/>
            <person name="Han C."/>
            <person name="Tapia R."/>
            <person name="Goodwin L.A."/>
            <person name="Pitluck S."/>
            <person name="Liolios K."/>
            <person name="Mavromatis K."/>
            <person name="Pagani I."/>
            <person name="Ivanova N."/>
            <person name="Mikhailova N."/>
            <person name="Pati A."/>
            <person name="Chen A."/>
            <person name="Palaniappan K."/>
            <person name="Land M."/>
            <person name="Rohde M."/>
            <person name="Tindall B.J."/>
            <person name="Detter J.C."/>
            <person name="Goker M."/>
            <person name="Bristow J."/>
            <person name="Eisen J.A."/>
            <person name="Markowitz V."/>
            <person name="Hugenholtz P."/>
            <person name="Kyrpides N.C."/>
            <person name="Klenk H.P."/>
            <person name="Woyke T."/>
        </authorList>
    </citation>
    <scope>NUCLEOTIDE SEQUENCE [LARGE SCALE GENOMIC DNA]</scope>
    <source>
        <strain evidence="2">DSM 15749 / LMG 21470 / R-8282</strain>
    </source>
</reference>
<accession>H2BSI8</accession>